<dbReference type="CDD" id="cd14014">
    <property type="entry name" value="STKc_PknB_like"/>
    <property type="match status" value="1"/>
</dbReference>
<feature type="domain" description="Protein kinase" evidence="10">
    <location>
        <begin position="37"/>
        <end position="286"/>
    </location>
</feature>
<feature type="region of interest" description="Disordered" evidence="8">
    <location>
        <begin position="1"/>
        <end position="34"/>
    </location>
</feature>
<feature type="binding site" evidence="7">
    <location>
        <position position="66"/>
    </location>
    <ligand>
        <name>ATP</name>
        <dbReference type="ChEBI" id="CHEBI:30616"/>
    </ligand>
</feature>
<evidence type="ECO:0000256" key="6">
    <source>
        <dbReference type="ARBA" id="ARBA00022840"/>
    </source>
</evidence>
<dbReference type="PROSITE" id="PS00108">
    <property type="entry name" value="PROTEIN_KINASE_ST"/>
    <property type="match status" value="1"/>
</dbReference>
<evidence type="ECO:0000256" key="5">
    <source>
        <dbReference type="ARBA" id="ARBA00022777"/>
    </source>
</evidence>
<comment type="caution">
    <text evidence="11">The sequence shown here is derived from an EMBL/GenBank/DDBJ whole genome shotgun (WGS) entry which is preliminary data.</text>
</comment>
<dbReference type="InterPro" id="IPR000719">
    <property type="entry name" value="Prot_kinase_dom"/>
</dbReference>
<dbReference type="PROSITE" id="PS50011">
    <property type="entry name" value="PROTEIN_KINASE_DOM"/>
    <property type="match status" value="1"/>
</dbReference>
<keyword evidence="4 7" id="KW-0547">Nucleotide-binding</keyword>
<evidence type="ECO:0000256" key="9">
    <source>
        <dbReference type="SAM" id="Phobius"/>
    </source>
</evidence>
<dbReference type="InterPro" id="IPR017441">
    <property type="entry name" value="Protein_kinase_ATP_BS"/>
</dbReference>
<keyword evidence="5 11" id="KW-0418">Kinase</keyword>
<dbReference type="InterPro" id="IPR008271">
    <property type="entry name" value="Ser/Thr_kinase_AS"/>
</dbReference>
<evidence type="ECO:0000256" key="1">
    <source>
        <dbReference type="ARBA" id="ARBA00012513"/>
    </source>
</evidence>
<keyword evidence="12" id="KW-1185">Reference proteome</keyword>
<dbReference type="SUPFAM" id="SSF56112">
    <property type="entry name" value="Protein kinase-like (PK-like)"/>
    <property type="match status" value="1"/>
</dbReference>
<dbReference type="InterPro" id="IPR011009">
    <property type="entry name" value="Kinase-like_dom_sf"/>
</dbReference>
<dbReference type="Proteomes" id="UP001595765">
    <property type="component" value="Unassembled WGS sequence"/>
</dbReference>
<sequence length="675" mass="65170">MDDNGGSGRSGYGGGPEVGAPNGGLPDGAGQWRVPGYTHERELGAGASGLVVLARHDATGTPVAVKYLAAQFGEDAHFREAFRDEALLLGDLDSPYIARFFEYVEDGPDAAIVMELVDGIALHTLLRQEGATDPEPALAVLKGSLLGLAAAHASGVVHRDYKPGNVLVATDGGSKLVDFGIAVRSGERAGVAGTPAYMAPEQWSGAPATAATDVYAATATFYECLTGSRPYAGSTLFELAVQHAEAPIPNERVPEPVRPLIRRGLAKTPPERPQSAAEFVVELEAVASAAYGEDWEERGQRKLAALVALLPLLLPSGGAGGAAGTTALAHTELGSGGSAGGAVGGVVGAAAGAAAGAGLAHGPAHKARLAGRGKLLVGAVVGVLIASGLAVTAVASGGKGPAADALTATPSALTSLVSGTPVVVTTAPSTGGSPSSSASASASVSASASASASTGGPATTGAPAATPAGGTTGGTIGGTGGGTGGTGAGGTTGGPAGGTTGGSRGSTGGGGSTGGTAGGGTGGGTAGGTTGGGGPTAAPTTTAPPSKSPVAPPTTAPPPPPPKLHVISVAIPSYGCSPIDGYTTLATVTVRSDGAAAGTLYLTWYHGGRTPQTATTVQTGTVDLAKGQTSFSGTYAHDFGPEDRTEDWGLAASTDPVADSGTVFKVVPYCGPVIT</sequence>
<evidence type="ECO:0000256" key="7">
    <source>
        <dbReference type="PROSITE-ProRule" id="PRU10141"/>
    </source>
</evidence>
<dbReference type="Gene3D" id="1.10.510.10">
    <property type="entry name" value="Transferase(Phosphotransferase) domain 1"/>
    <property type="match status" value="1"/>
</dbReference>
<feature type="compositionally biased region" description="Pro residues" evidence="8">
    <location>
        <begin position="546"/>
        <end position="563"/>
    </location>
</feature>
<proteinExistence type="predicted"/>
<feature type="compositionally biased region" description="Low complexity" evidence="8">
    <location>
        <begin position="536"/>
        <end position="545"/>
    </location>
</feature>
<dbReference type="RefSeq" id="WP_386438889.1">
    <property type="nucleotide sequence ID" value="NZ_JBHSBB010000053.1"/>
</dbReference>
<feature type="compositionally biased region" description="Gly residues" evidence="8">
    <location>
        <begin position="1"/>
        <end position="27"/>
    </location>
</feature>
<evidence type="ECO:0000259" key="10">
    <source>
        <dbReference type="PROSITE" id="PS50011"/>
    </source>
</evidence>
<dbReference type="Pfam" id="PF00069">
    <property type="entry name" value="Pkinase"/>
    <property type="match status" value="1"/>
</dbReference>
<evidence type="ECO:0000256" key="2">
    <source>
        <dbReference type="ARBA" id="ARBA00022527"/>
    </source>
</evidence>
<dbReference type="PANTHER" id="PTHR43289">
    <property type="entry name" value="MITOGEN-ACTIVATED PROTEIN KINASE KINASE KINASE 20-RELATED"/>
    <property type="match status" value="1"/>
</dbReference>
<evidence type="ECO:0000256" key="3">
    <source>
        <dbReference type="ARBA" id="ARBA00022679"/>
    </source>
</evidence>
<accession>A0ABV8HXC2</accession>
<reference evidence="12" key="1">
    <citation type="journal article" date="2019" name="Int. J. Syst. Evol. Microbiol.">
        <title>The Global Catalogue of Microorganisms (GCM) 10K type strain sequencing project: providing services to taxonomists for standard genome sequencing and annotation.</title>
        <authorList>
            <consortium name="The Broad Institute Genomics Platform"/>
            <consortium name="The Broad Institute Genome Sequencing Center for Infectious Disease"/>
            <person name="Wu L."/>
            <person name="Ma J."/>
        </authorList>
    </citation>
    <scope>NUCLEOTIDE SEQUENCE [LARGE SCALE GENOMIC DNA]</scope>
    <source>
        <strain evidence="12">CGMCC 4.7237</strain>
    </source>
</reference>
<keyword evidence="6 7" id="KW-0067">ATP-binding</keyword>
<dbReference type="EC" id="2.7.11.1" evidence="1"/>
<keyword evidence="9" id="KW-0472">Membrane</keyword>
<protein>
    <recommendedName>
        <fullName evidence="1">non-specific serine/threonine protein kinase</fullName>
        <ecNumber evidence="1">2.7.11.1</ecNumber>
    </recommendedName>
</protein>
<keyword evidence="3 11" id="KW-0808">Transferase</keyword>
<evidence type="ECO:0000256" key="4">
    <source>
        <dbReference type="ARBA" id="ARBA00022741"/>
    </source>
</evidence>
<evidence type="ECO:0000313" key="11">
    <source>
        <dbReference type="EMBL" id="MFC4036713.1"/>
    </source>
</evidence>
<feature type="compositionally biased region" description="Low complexity" evidence="8">
    <location>
        <begin position="449"/>
        <end position="469"/>
    </location>
</feature>
<name>A0ABV8HXC2_9ACTN</name>
<keyword evidence="9" id="KW-0812">Transmembrane</keyword>
<keyword evidence="9" id="KW-1133">Transmembrane helix</keyword>
<keyword evidence="2" id="KW-0723">Serine/threonine-protein kinase</keyword>
<dbReference type="GO" id="GO:0004674">
    <property type="term" value="F:protein serine/threonine kinase activity"/>
    <property type="evidence" value="ECO:0007669"/>
    <property type="project" value="UniProtKB-EC"/>
</dbReference>
<dbReference type="Gene3D" id="3.30.200.20">
    <property type="entry name" value="Phosphorylase Kinase, domain 1"/>
    <property type="match status" value="1"/>
</dbReference>
<evidence type="ECO:0000313" key="12">
    <source>
        <dbReference type="Proteomes" id="UP001595765"/>
    </source>
</evidence>
<feature type="compositionally biased region" description="Gly residues" evidence="8">
    <location>
        <begin position="470"/>
        <end position="535"/>
    </location>
</feature>
<dbReference type="PANTHER" id="PTHR43289:SF6">
    <property type="entry name" value="SERINE_THREONINE-PROTEIN KINASE NEKL-3"/>
    <property type="match status" value="1"/>
</dbReference>
<feature type="transmembrane region" description="Helical" evidence="9">
    <location>
        <begin position="375"/>
        <end position="395"/>
    </location>
</feature>
<organism evidence="11 12">
    <name type="scientific">Streptomyces polygonati</name>
    <dbReference type="NCBI Taxonomy" id="1617087"/>
    <lineage>
        <taxon>Bacteria</taxon>
        <taxon>Bacillati</taxon>
        <taxon>Actinomycetota</taxon>
        <taxon>Actinomycetes</taxon>
        <taxon>Kitasatosporales</taxon>
        <taxon>Streptomycetaceae</taxon>
        <taxon>Streptomyces</taxon>
    </lineage>
</organism>
<dbReference type="EMBL" id="JBHSBB010000053">
    <property type="protein sequence ID" value="MFC4036713.1"/>
    <property type="molecule type" value="Genomic_DNA"/>
</dbReference>
<feature type="transmembrane region" description="Helical" evidence="9">
    <location>
        <begin position="303"/>
        <end position="329"/>
    </location>
</feature>
<gene>
    <name evidence="11" type="ORF">ACFO3J_35540</name>
</gene>
<evidence type="ECO:0000256" key="8">
    <source>
        <dbReference type="SAM" id="MobiDB-lite"/>
    </source>
</evidence>
<feature type="region of interest" description="Disordered" evidence="8">
    <location>
        <begin position="449"/>
        <end position="564"/>
    </location>
</feature>
<dbReference type="PROSITE" id="PS00107">
    <property type="entry name" value="PROTEIN_KINASE_ATP"/>
    <property type="match status" value="1"/>
</dbReference>
<feature type="transmembrane region" description="Helical" evidence="9">
    <location>
        <begin position="341"/>
        <end position="363"/>
    </location>
</feature>